<organism evidence="4 5">
    <name type="scientific">Candidatus Falkowbacteria bacterium RIFOXYC2_FULL_48_21</name>
    <dbReference type="NCBI Taxonomy" id="1798005"/>
    <lineage>
        <taxon>Bacteria</taxon>
        <taxon>Candidatus Falkowiibacteriota</taxon>
    </lineage>
</organism>
<dbReference type="InterPro" id="IPR029052">
    <property type="entry name" value="Metallo-depent_PP-like"/>
</dbReference>
<dbReference type="Proteomes" id="UP000178656">
    <property type="component" value="Unassembled WGS sequence"/>
</dbReference>
<dbReference type="SUPFAM" id="SSF56300">
    <property type="entry name" value="Metallo-dependent phosphatases"/>
    <property type="match status" value="1"/>
</dbReference>
<evidence type="ECO:0000259" key="3">
    <source>
        <dbReference type="Pfam" id="PF12850"/>
    </source>
</evidence>
<evidence type="ECO:0000256" key="1">
    <source>
        <dbReference type="ARBA" id="ARBA00008950"/>
    </source>
</evidence>
<dbReference type="InterPro" id="IPR024654">
    <property type="entry name" value="Calcineurin-like_PHP_lpxH"/>
</dbReference>
<dbReference type="GO" id="GO:0046872">
    <property type="term" value="F:metal ion binding"/>
    <property type="evidence" value="ECO:0007669"/>
    <property type="project" value="UniProtKB-KW"/>
</dbReference>
<dbReference type="InterPro" id="IPR053193">
    <property type="entry name" value="MetalloPDE_YfcE-like"/>
</dbReference>
<dbReference type="NCBIfam" id="TIGR00040">
    <property type="entry name" value="yfcE"/>
    <property type="match status" value="1"/>
</dbReference>
<keyword evidence="2" id="KW-0479">Metal-binding</keyword>
<dbReference type="AlphaFoldDB" id="A0A1F5T7Z1"/>
<feature type="domain" description="Calcineurin-like phosphoesterase" evidence="3">
    <location>
        <begin position="1"/>
        <end position="156"/>
    </location>
</feature>
<proteinExistence type="inferred from homology"/>
<comment type="caution">
    <text evidence="4">The sequence shown here is derived from an EMBL/GenBank/DDBJ whole genome shotgun (WGS) entry which is preliminary data.</text>
</comment>
<name>A0A1F5T7Z1_9BACT</name>
<evidence type="ECO:0000313" key="4">
    <source>
        <dbReference type="EMBL" id="OGF35052.1"/>
    </source>
</evidence>
<protein>
    <recommendedName>
        <fullName evidence="2">Phosphoesterase</fullName>
        <ecNumber evidence="2">3.1.4.-</ecNumber>
    </recommendedName>
</protein>
<evidence type="ECO:0000256" key="2">
    <source>
        <dbReference type="RuleBase" id="RU362039"/>
    </source>
</evidence>
<dbReference type="PANTHER" id="PTHR43165:SF1">
    <property type="entry name" value="PHOSPHODIESTERASE MJ0936"/>
    <property type="match status" value="1"/>
</dbReference>
<evidence type="ECO:0000313" key="5">
    <source>
        <dbReference type="Proteomes" id="UP000178656"/>
    </source>
</evidence>
<comment type="cofactor">
    <cofactor evidence="2">
        <name>a divalent metal cation</name>
        <dbReference type="ChEBI" id="CHEBI:60240"/>
    </cofactor>
</comment>
<sequence length="168" mass="19497">MLLAITSDSHDNLVNIKKFTDYCNTHKVALVIHCGDVTEKDTEKFFIKNLKAKIMFVGGNADIVNQEKFKRTNRFQKIKHEPIPFLDLTIDNIKIAACHTREKAKRLALSKKFDIVFYGHNHKPWQEKLERSYLVNPGNLAGLFYRASFATYDTKTKKLNLIILDQLR</sequence>
<dbReference type="Gene3D" id="3.60.21.10">
    <property type="match status" value="1"/>
</dbReference>
<dbReference type="PANTHER" id="PTHR43165">
    <property type="entry name" value="METALLOPHOSPHOESTERASE"/>
    <property type="match status" value="1"/>
</dbReference>
<comment type="similarity">
    <text evidence="1 2">Belongs to the metallophosphoesterase superfamily. YfcE family.</text>
</comment>
<accession>A0A1F5T7Z1</accession>
<dbReference type="EC" id="3.1.4.-" evidence="2"/>
<reference evidence="4 5" key="1">
    <citation type="journal article" date="2016" name="Nat. Commun.">
        <title>Thousands of microbial genomes shed light on interconnected biogeochemical processes in an aquifer system.</title>
        <authorList>
            <person name="Anantharaman K."/>
            <person name="Brown C.T."/>
            <person name="Hug L.A."/>
            <person name="Sharon I."/>
            <person name="Castelle C.J."/>
            <person name="Probst A.J."/>
            <person name="Thomas B.C."/>
            <person name="Singh A."/>
            <person name="Wilkins M.J."/>
            <person name="Karaoz U."/>
            <person name="Brodie E.L."/>
            <person name="Williams K.H."/>
            <person name="Hubbard S.S."/>
            <person name="Banfield J.F."/>
        </authorList>
    </citation>
    <scope>NUCLEOTIDE SEQUENCE [LARGE SCALE GENOMIC DNA]</scope>
</reference>
<dbReference type="EMBL" id="MFGM01000060">
    <property type="protein sequence ID" value="OGF35052.1"/>
    <property type="molecule type" value="Genomic_DNA"/>
</dbReference>
<dbReference type="InterPro" id="IPR000979">
    <property type="entry name" value="Phosphodiesterase_MJ0936/Vps29"/>
</dbReference>
<gene>
    <name evidence="4" type="ORF">A2482_01120</name>
</gene>
<dbReference type="GO" id="GO:0016787">
    <property type="term" value="F:hydrolase activity"/>
    <property type="evidence" value="ECO:0007669"/>
    <property type="project" value="UniProtKB-UniRule"/>
</dbReference>
<dbReference type="Pfam" id="PF12850">
    <property type="entry name" value="Metallophos_2"/>
    <property type="match status" value="1"/>
</dbReference>